<protein>
    <submittedName>
        <fullName evidence="1">Uncharacterized protein</fullName>
    </submittedName>
</protein>
<reference evidence="1 2" key="1">
    <citation type="journal article" date="2018" name="Int. J. Syst. Evol. Microbiol.">
        <title>Flavobacterium chryseum sp. nov. and Flavobacterium psychroterrae sp. nov., novel environmental bacteria isolated from Antarctica.</title>
        <authorList>
            <person name="Kralova S."/>
            <person name="Svec P."/>
            <person name="Busse H.J."/>
            <person name="Stankova E."/>
            <person name="Vaczi P."/>
            <person name="Sedlacek I."/>
        </authorList>
    </citation>
    <scope>NUCLEOTIDE SEQUENCE [LARGE SCALE GENOMIC DNA]</scope>
    <source>
        <strain evidence="1 2">CCM 8827</strain>
    </source>
</reference>
<gene>
    <name evidence="1" type="ORF">KHA90_23995</name>
</gene>
<comment type="caution">
    <text evidence="1">The sequence shown here is derived from an EMBL/GenBank/DDBJ whole genome shotgun (WGS) entry which is preliminary data.</text>
</comment>
<dbReference type="EMBL" id="JAGYVZ010000043">
    <property type="protein sequence ID" value="MBS7234071.1"/>
    <property type="molecule type" value="Genomic_DNA"/>
</dbReference>
<name>A0ABS5PIW4_9FLAO</name>
<keyword evidence="2" id="KW-1185">Reference proteome</keyword>
<evidence type="ECO:0000313" key="1">
    <source>
        <dbReference type="EMBL" id="MBS7234071.1"/>
    </source>
</evidence>
<proteinExistence type="predicted"/>
<sequence length="137" mass="15109">MAFNSREYEWADITVIIGGRDITGIRGIKYAEKIEREAIYGKGKYPQSIQSGNITSEGEITMLMSDYNAMEIAAGGSILSTSVDALVSFGNPLEGNFMKTDAIDGIRFTEAPVEMKQGDKFAEVTIPFICLRIRKNI</sequence>
<accession>A0ABS5PIW4</accession>
<organism evidence="1 2">
    <name type="scientific">Flavobacterium psychroterrae</name>
    <dbReference type="NCBI Taxonomy" id="2133767"/>
    <lineage>
        <taxon>Bacteria</taxon>
        <taxon>Pseudomonadati</taxon>
        <taxon>Bacteroidota</taxon>
        <taxon>Flavobacteriia</taxon>
        <taxon>Flavobacteriales</taxon>
        <taxon>Flavobacteriaceae</taxon>
        <taxon>Flavobacterium</taxon>
    </lineage>
</organism>
<dbReference type="RefSeq" id="WP_213307858.1">
    <property type="nucleotide sequence ID" value="NZ_JAGYVZ010000043.1"/>
</dbReference>
<evidence type="ECO:0000313" key="2">
    <source>
        <dbReference type="Proteomes" id="UP000722625"/>
    </source>
</evidence>
<dbReference type="Proteomes" id="UP000722625">
    <property type="component" value="Unassembled WGS sequence"/>
</dbReference>